<dbReference type="InterPro" id="IPR016181">
    <property type="entry name" value="Acyl_CoA_acyltransferase"/>
</dbReference>
<gene>
    <name evidence="7" type="ORF">TM35_000034750</name>
</gene>
<dbReference type="GO" id="GO:0004402">
    <property type="term" value="F:histone acetyltransferase activity"/>
    <property type="evidence" value="ECO:0007669"/>
    <property type="project" value="TreeGrafter"/>
</dbReference>
<evidence type="ECO:0000256" key="1">
    <source>
        <dbReference type="ARBA" id="ARBA00013184"/>
    </source>
</evidence>
<keyword evidence="4" id="KW-0012">Acyltransferase</keyword>
<dbReference type="OrthoDB" id="273747at2759"/>
<keyword evidence="2 7" id="KW-0808">Transferase</keyword>
<dbReference type="SUPFAM" id="SSF55729">
    <property type="entry name" value="Acyl-CoA N-acyltransferases (Nat)"/>
    <property type="match status" value="2"/>
</dbReference>
<sequence length="451" mass="50514">MNTSEVVVLPSNDGVSLSVELRWRIQSSEIDGIWRLHDAAFPVKYESDYYQWLLSDSCVAVVAYATPKNLSSIFSCMESGDKMEKSTSTDDNNNDNDDNDDSKNGDGTHDVNNSDSSTSYSVVVGFCIGQLAHCRQRNGQLVPSPTGYLGSFAVDARLRCRGLGELLLERFISYMFFHIPVPRHLFLNNPEETSSATKTTITIATMKTSAMNWWMSLLEKVTLYIFGYPFAFGKTTCGEERKEELVLRETERSDLYVLPNLHNNGSQRGVKEVWLHCLAEDTKLLLYYFKRGFRRVLVIPQFYTFDGETHDGMLLVCSRENIRDSTTTITDTSSGTIFEFKSEISGLGMSNASSLSGVRTRRCFITESEEGSSGDVGRDSLPFTMSSTDSDRDIVDVDITDSSKLRDEWYSNNGASMANSDYLLFSSQGTLYVMKGVFILLGIVWIVSLGF</sequence>
<dbReference type="RefSeq" id="XP_028886788.1">
    <property type="nucleotide sequence ID" value="XM_029022242.1"/>
</dbReference>
<keyword evidence="3" id="KW-0156">Chromatin regulator</keyword>
<keyword evidence="6" id="KW-1133">Transmembrane helix</keyword>
<evidence type="ECO:0000256" key="6">
    <source>
        <dbReference type="SAM" id="Phobius"/>
    </source>
</evidence>
<reference evidence="7 8" key="1">
    <citation type="submission" date="2017-03" db="EMBL/GenBank/DDBJ databases">
        <title>An alternative strategy for trypanosome survival in the mammalian bloodstream revealed through genome and transcriptome analysis of the ubiquitous bovine parasite Trypanosoma (Megatrypanum) theileri.</title>
        <authorList>
            <person name="Kelly S."/>
            <person name="Ivens A."/>
            <person name="Mott A."/>
            <person name="O'Neill E."/>
            <person name="Emms D."/>
            <person name="Macleod O."/>
            <person name="Voorheis P."/>
            <person name="Matthews J."/>
            <person name="Matthews K."/>
            <person name="Carrington M."/>
        </authorList>
    </citation>
    <scope>NUCLEOTIDE SEQUENCE [LARGE SCALE GENOMIC DNA]</scope>
    <source>
        <strain evidence="7">Edinburgh</strain>
    </source>
</reference>
<dbReference type="GO" id="GO:0000139">
    <property type="term" value="C:Golgi membrane"/>
    <property type="evidence" value="ECO:0007669"/>
    <property type="project" value="TreeGrafter"/>
</dbReference>
<keyword evidence="8" id="KW-1185">Reference proteome</keyword>
<dbReference type="GeneID" id="39982022"/>
<evidence type="ECO:0000313" key="8">
    <source>
        <dbReference type="Proteomes" id="UP000192257"/>
    </source>
</evidence>
<dbReference type="InterPro" id="IPR045141">
    <property type="entry name" value="NAA60-like"/>
</dbReference>
<organism evidence="7 8">
    <name type="scientific">Trypanosoma theileri</name>
    <dbReference type="NCBI Taxonomy" id="67003"/>
    <lineage>
        <taxon>Eukaryota</taxon>
        <taxon>Discoba</taxon>
        <taxon>Euglenozoa</taxon>
        <taxon>Kinetoplastea</taxon>
        <taxon>Metakinetoplastina</taxon>
        <taxon>Trypanosomatida</taxon>
        <taxon>Trypanosomatidae</taxon>
        <taxon>Trypanosoma</taxon>
    </lineage>
</organism>
<name>A0A1X0P721_9TRYP</name>
<keyword evidence="6" id="KW-0472">Membrane</keyword>
<keyword evidence="6" id="KW-0812">Transmembrane</keyword>
<feature type="transmembrane region" description="Helical" evidence="6">
    <location>
        <begin position="429"/>
        <end position="449"/>
    </location>
</feature>
<dbReference type="Gene3D" id="3.40.630.30">
    <property type="match status" value="1"/>
</dbReference>
<comment type="caution">
    <text evidence="7">The sequence shown here is derived from an EMBL/GenBank/DDBJ whole genome shotgun (WGS) entry which is preliminary data.</text>
</comment>
<dbReference type="Proteomes" id="UP000192257">
    <property type="component" value="Unassembled WGS sequence"/>
</dbReference>
<accession>A0A1X0P721</accession>
<dbReference type="GO" id="GO:0004596">
    <property type="term" value="F:protein-N-terminal amino-acid acetyltransferase activity"/>
    <property type="evidence" value="ECO:0007669"/>
    <property type="project" value="InterPro"/>
</dbReference>
<dbReference type="VEuPathDB" id="TriTrypDB:TM35_000034750"/>
<dbReference type="PANTHER" id="PTHR14744:SF15">
    <property type="entry name" value="N-ALPHA-ACETYLTRANSFERASE 60"/>
    <property type="match status" value="1"/>
</dbReference>
<dbReference type="EMBL" id="NBCO01000003">
    <property type="protein sequence ID" value="ORC92722.1"/>
    <property type="molecule type" value="Genomic_DNA"/>
</dbReference>
<evidence type="ECO:0000256" key="5">
    <source>
        <dbReference type="SAM" id="MobiDB-lite"/>
    </source>
</evidence>
<protein>
    <recommendedName>
        <fullName evidence="1">histone acetyltransferase</fullName>
        <ecNumber evidence="1">2.3.1.48</ecNumber>
    </recommendedName>
</protein>
<proteinExistence type="predicted"/>
<dbReference type="CDD" id="cd04301">
    <property type="entry name" value="NAT_SF"/>
    <property type="match status" value="1"/>
</dbReference>
<dbReference type="PANTHER" id="PTHR14744">
    <property type="entry name" value="N-ALPHA-ACETYLTRANSFERASE 60"/>
    <property type="match status" value="1"/>
</dbReference>
<evidence type="ECO:0000256" key="2">
    <source>
        <dbReference type="ARBA" id="ARBA00022679"/>
    </source>
</evidence>
<evidence type="ECO:0000256" key="3">
    <source>
        <dbReference type="ARBA" id="ARBA00022853"/>
    </source>
</evidence>
<evidence type="ECO:0000313" key="7">
    <source>
        <dbReference type="EMBL" id="ORC92722.1"/>
    </source>
</evidence>
<dbReference type="AlphaFoldDB" id="A0A1X0P721"/>
<evidence type="ECO:0000256" key="4">
    <source>
        <dbReference type="ARBA" id="ARBA00023315"/>
    </source>
</evidence>
<dbReference type="EC" id="2.3.1.48" evidence="1"/>
<feature type="region of interest" description="Disordered" evidence="5">
    <location>
        <begin position="84"/>
        <end position="116"/>
    </location>
</feature>